<evidence type="ECO:0000256" key="9">
    <source>
        <dbReference type="ARBA" id="ARBA00022967"/>
    </source>
</evidence>
<dbReference type="InterPro" id="IPR003593">
    <property type="entry name" value="AAA+_ATPase"/>
</dbReference>
<keyword evidence="9" id="KW-1278">Translocase</keyword>
<dbReference type="GO" id="GO:0016020">
    <property type="term" value="C:membrane"/>
    <property type="evidence" value="ECO:0007669"/>
    <property type="project" value="UniProtKB-SubCell"/>
</dbReference>
<feature type="transmembrane region" description="Helical" evidence="13">
    <location>
        <begin position="271"/>
        <end position="296"/>
    </location>
</feature>
<accession>A0A4P1R3I0</accession>
<feature type="transmembrane region" description="Helical" evidence="13">
    <location>
        <begin position="108"/>
        <end position="127"/>
    </location>
</feature>
<keyword evidence="10 13" id="KW-1133">Transmembrane helix</keyword>
<dbReference type="KEGG" id="lang:109361642"/>
<comment type="similarity">
    <text evidence="2">Belongs to the ABC transporter superfamily. ABCC family. Conjugate transporter (TC 3.A.1.208) subfamily.</text>
</comment>
<dbReference type="GO" id="GO:0008559">
    <property type="term" value="F:ABC-type xenobiotic transporter activity"/>
    <property type="evidence" value="ECO:0007669"/>
    <property type="project" value="UniProtKB-EC"/>
</dbReference>
<keyword evidence="4" id="KW-0813">Transport</keyword>
<dbReference type="Proteomes" id="UP000188354">
    <property type="component" value="Chromosome LG12"/>
</dbReference>
<evidence type="ECO:0000256" key="10">
    <source>
        <dbReference type="ARBA" id="ARBA00022989"/>
    </source>
</evidence>
<dbReference type="SUPFAM" id="SSF52540">
    <property type="entry name" value="P-loop containing nucleoside triphosphate hydrolases"/>
    <property type="match status" value="2"/>
</dbReference>
<dbReference type="InterPro" id="IPR044746">
    <property type="entry name" value="ABCC_6TM_D1"/>
</dbReference>
<evidence type="ECO:0000259" key="14">
    <source>
        <dbReference type="PROSITE" id="PS50893"/>
    </source>
</evidence>
<dbReference type="InterPro" id="IPR050173">
    <property type="entry name" value="ABC_transporter_C-like"/>
</dbReference>
<feature type="transmembrane region" description="Helical" evidence="13">
    <location>
        <begin position="384"/>
        <end position="405"/>
    </location>
</feature>
<feature type="transmembrane region" description="Helical" evidence="13">
    <location>
        <begin position="1136"/>
        <end position="1156"/>
    </location>
</feature>
<feature type="transmembrane region" description="Helical" evidence="13">
    <location>
        <begin position="1109"/>
        <end position="1127"/>
    </location>
</feature>
<dbReference type="InterPro" id="IPR044726">
    <property type="entry name" value="ABCC_6TM_D2"/>
</dbReference>
<organism evidence="16 17">
    <name type="scientific">Lupinus angustifolius</name>
    <name type="common">Narrow-leaved blue lupine</name>
    <dbReference type="NCBI Taxonomy" id="3871"/>
    <lineage>
        <taxon>Eukaryota</taxon>
        <taxon>Viridiplantae</taxon>
        <taxon>Streptophyta</taxon>
        <taxon>Embryophyta</taxon>
        <taxon>Tracheophyta</taxon>
        <taxon>Spermatophyta</taxon>
        <taxon>Magnoliopsida</taxon>
        <taxon>eudicotyledons</taxon>
        <taxon>Gunneridae</taxon>
        <taxon>Pentapetalae</taxon>
        <taxon>rosids</taxon>
        <taxon>fabids</taxon>
        <taxon>Fabales</taxon>
        <taxon>Fabaceae</taxon>
        <taxon>Papilionoideae</taxon>
        <taxon>50 kb inversion clade</taxon>
        <taxon>genistoids sensu lato</taxon>
        <taxon>core genistoids</taxon>
        <taxon>Genisteae</taxon>
        <taxon>Lupinus</taxon>
    </lineage>
</organism>
<feature type="transmembrane region" description="Helical" evidence="13">
    <location>
        <begin position="77"/>
        <end position="96"/>
    </location>
</feature>
<sequence>MTMLDGVLGIVNVAFFYAILIWVLVDSLRQSKKNNIAYLKQGPKVLATITVLCNVVISVMNMAFAFHEYRIKRIIGYNSLSLSLTWVLSTIVSFYSMKRRTLNQRFPLVLNLWWGFTTIIVALSVSIEIVNNFESLNLWFFLSGDIILGMVSLSMLLFLVCFDALPYVLCAREQQHNDSDMKQRLLQQEMEAEDEDAFTNANMWSQLTFQWLNPIFNKGRIQKLEHGHIPSVPHSETAENASSLLEESLRKQKLEGGSLTKAITHSIWKSLALNAIFAGVNTIASYMGPLLITNFVNFLSGNDGNSSIQYRLILAFIFFLSKTVESLSQRQWYFGAQRIGIRVRAALMALVYSKSLLMKCAGPTHGKVINLINVDVERIGDFCWYIHGVWLLPVQVILALVILYINLGYIPSIAALVVTILVMVCNTPLANMQENLHSKIMEAKDSRIKVTSETMKNMRILKLHSWESTFLQKLLQLRDTESNWLQKYLYICSAIATLFWASPTLVSVVTFGACILVKTELTAATVLSTLATFRILQDPIYNLPELISMIAQTKVSVDRIQEFIKAEDQNQFMNKHASNTSPIAIEIRPGEYAWDTYDQVPKKPTIQITEKMMIKKGQKVAVCGSVGSGKSNLLCCMLGEVPLVSGALIKVYGTKSYVPQSPWIQSGTIRENILFGKKMNKDFYENVLDVCALHQDINMWVDGDLTLVEERGLNLSGGQKQRIQLARAVYNDSDIYFLDDPFSAVDAHTGTHLFKKCLMQLLSEKTVVYATHQLEFLEAADIVLVMKDGKIVESGRYEDLMACSNCELVQQMAAHEETVNQINPLQEDDYVSCKPCQKNQIEVAEEIFQESIKDWKRSKEEEAETGRVKWSVYSTFVTCAYRGAFVPAIIVCQILFQVLQMGSNYWISWASEQDSVSKGKLMGTFMLLSSGSSIFILGRTVLMTTVAVKTAQRLFHGMITSVFRAPVSFFDTTPSSRILSRSSTDQSTVDTDIPYRLAGLVFALIQLLSIIMLMSQASWQVILLFLVVFAISIWYQAYYITTARELARMVGIRKAPILHHFSESIAGVATIRCFNQEQIFIDKVKALIDDYSRVAFHNDATMEWLSVRINFLFNLVFYFVLIILVMLPRSAIDPSLAGLVATYGLNLSVLQAWVIWNLCNVENKMISVERILQFSSIPSEAPLVIQDCRPEPEWPREGKIEFHNLHIQYDPAAPMILKGVTCTFPGQKKIGVVGRTGSGKSTLVQALFRVVEPLKGWILIDGVHISKIGLQDLRSKLGIIPQDPTLFLGTVRTNLDPLEQHADQELWEVLSKCHLAKIVRQDPRLLDAPVAENGENWSVGQRQLVCLARLLLKKRRILVLDEATASIDTATDNLIQKTIREETSGCTVITVAHRIPTVIDNDLVLVLDEGTIVEFDHPGQLLQNNSSSFSKLVSEFVRRSSQSS</sequence>
<keyword evidence="6" id="KW-0677">Repeat</keyword>
<dbReference type="InterPro" id="IPR017871">
    <property type="entry name" value="ABC_transporter-like_CS"/>
</dbReference>
<proteinExistence type="inferred from homology"/>
<keyword evidence="5 13" id="KW-0812">Transmembrane</keyword>
<feature type="transmembrane region" description="Helical" evidence="13">
    <location>
        <begin position="993"/>
        <end position="1014"/>
    </location>
</feature>
<dbReference type="Pfam" id="PF00664">
    <property type="entry name" value="ABC_membrane"/>
    <property type="match status" value="2"/>
</dbReference>
<feature type="domain" description="ABC transmembrane type-1" evidence="15">
    <location>
        <begin position="272"/>
        <end position="552"/>
    </location>
</feature>
<evidence type="ECO:0000256" key="1">
    <source>
        <dbReference type="ARBA" id="ARBA00004141"/>
    </source>
</evidence>
<dbReference type="FunFam" id="1.20.1560.10:FF:000002">
    <property type="entry name" value="ABC transporter C family member 5"/>
    <property type="match status" value="1"/>
</dbReference>
<feature type="domain" description="ABC transmembrane type-1" evidence="15">
    <location>
        <begin position="888"/>
        <end position="1163"/>
    </location>
</feature>
<dbReference type="InterPro" id="IPR027417">
    <property type="entry name" value="P-loop_NTPase"/>
</dbReference>
<dbReference type="STRING" id="3871.A0A4P1R3I0"/>
<dbReference type="Gene3D" id="3.40.50.300">
    <property type="entry name" value="P-loop containing nucleotide triphosphate hydrolases"/>
    <property type="match status" value="2"/>
</dbReference>
<dbReference type="PROSITE" id="PS50893">
    <property type="entry name" value="ABC_TRANSPORTER_2"/>
    <property type="match status" value="2"/>
</dbReference>
<feature type="transmembrane region" description="Helical" evidence="13">
    <location>
        <begin position="412"/>
        <end position="430"/>
    </location>
</feature>
<feature type="transmembrane region" description="Helical" evidence="13">
    <location>
        <begin position="921"/>
        <end position="942"/>
    </location>
</feature>
<dbReference type="FunFam" id="1.20.1560.10:FF:000003">
    <property type="entry name" value="ABC transporter C family member 10"/>
    <property type="match status" value="1"/>
</dbReference>
<evidence type="ECO:0000313" key="16">
    <source>
        <dbReference type="EMBL" id="OIW00626.1"/>
    </source>
</evidence>
<evidence type="ECO:0000259" key="15">
    <source>
        <dbReference type="PROSITE" id="PS50929"/>
    </source>
</evidence>
<comment type="subcellular location">
    <subcellularLocation>
        <location evidence="1">Membrane</location>
        <topology evidence="1">Multi-pass membrane protein</topology>
    </subcellularLocation>
</comment>
<feature type="transmembrane region" description="Helical" evidence="13">
    <location>
        <begin position="1021"/>
        <end position="1040"/>
    </location>
</feature>
<dbReference type="PROSITE" id="PS00211">
    <property type="entry name" value="ABC_TRANSPORTER_1"/>
    <property type="match status" value="1"/>
</dbReference>
<dbReference type="Gene3D" id="1.20.1560.10">
    <property type="entry name" value="ABC transporter type 1, transmembrane domain"/>
    <property type="match status" value="2"/>
</dbReference>
<dbReference type="EC" id="7.6.2.2" evidence="3"/>
<dbReference type="CDD" id="cd18579">
    <property type="entry name" value="ABC_6TM_ABCC_D1"/>
    <property type="match status" value="1"/>
</dbReference>
<evidence type="ECO:0000256" key="5">
    <source>
        <dbReference type="ARBA" id="ARBA00022692"/>
    </source>
</evidence>
<evidence type="ECO:0000256" key="11">
    <source>
        <dbReference type="ARBA" id="ARBA00023136"/>
    </source>
</evidence>
<feature type="transmembrane region" description="Helical" evidence="13">
    <location>
        <begin position="308"/>
        <end position="324"/>
    </location>
</feature>
<evidence type="ECO:0000256" key="8">
    <source>
        <dbReference type="ARBA" id="ARBA00022840"/>
    </source>
</evidence>
<evidence type="ECO:0000256" key="13">
    <source>
        <dbReference type="SAM" id="Phobius"/>
    </source>
</evidence>
<reference evidence="16 17" key="1">
    <citation type="journal article" date="2017" name="Plant Biotechnol. J.">
        <title>A comprehensive draft genome sequence for lupin (Lupinus angustifolius), an emerging health food: insights into plant-microbe interactions and legume evolution.</title>
        <authorList>
            <person name="Hane J.K."/>
            <person name="Ming Y."/>
            <person name="Kamphuis L.G."/>
            <person name="Nelson M.N."/>
            <person name="Garg G."/>
            <person name="Atkins C.A."/>
            <person name="Bayer P.E."/>
            <person name="Bravo A."/>
            <person name="Bringans S."/>
            <person name="Cannon S."/>
            <person name="Edwards D."/>
            <person name="Foley R."/>
            <person name="Gao L.L."/>
            <person name="Harrison M.J."/>
            <person name="Huang W."/>
            <person name="Hurgobin B."/>
            <person name="Li S."/>
            <person name="Liu C.W."/>
            <person name="McGrath A."/>
            <person name="Morahan G."/>
            <person name="Murray J."/>
            <person name="Weller J."/>
            <person name="Jian J."/>
            <person name="Singh K.B."/>
        </authorList>
    </citation>
    <scope>NUCLEOTIDE SEQUENCE [LARGE SCALE GENOMIC DNA]</scope>
    <source>
        <strain evidence="17">cv. Tanjil</strain>
        <tissue evidence="16">Whole plant</tissue>
    </source>
</reference>
<dbReference type="Pfam" id="PF00005">
    <property type="entry name" value="ABC_tran"/>
    <property type="match status" value="2"/>
</dbReference>
<dbReference type="EMBL" id="CM007372">
    <property type="protein sequence ID" value="OIW00626.1"/>
    <property type="molecule type" value="Genomic_DNA"/>
</dbReference>
<dbReference type="SMART" id="SM00382">
    <property type="entry name" value="AAA"/>
    <property type="match status" value="2"/>
</dbReference>
<dbReference type="GO" id="GO:0016887">
    <property type="term" value="F:ATP hydrolysis activity"/>
    <property type="evidence" value="ECO:0007669"/>
    <property type="project" value="InterPro"/>
</dbReference>
<keyword evidence="8" id="KW-0067">ATP-binding</keyword>
<dbReference type="OrthoDB" id="6500128at2759"/>
<dbReference type="SUPFAM" id="SSF90123">
    <property type="entry name" value="ABC transporter transmembrane region"/>
    <property type="match status" value="2"/>
</dbReference>
<dbReference type="InterPro" id="IPR011527">
    <property type="entry name" value="ABC1_TM_dom"/>
</dbReference>
<evidence type="ECO:0000256" key="6">
    <source>
        <dbReference type="ARBA" id="ARBA00022737"/>
    </source>
</evidence>
<dbReference type="Gramene" id="OIW00626">
    <property type="protein sequence ID" value="OIW00626"/>
    <property type="gene ID" value="TanjilG_09107"/>
</dbReference>
<keyword evidence="11 13" id="KW-0472">Membrane</keyword>
<dbReference type="PANTHER" id="PTHR24223:SF222">
    <property type="entry name" value="OS01G0902100 PROTEIN"/>
    <property type="match status" value="1"/>
</dbReference>
<feature type="domain" description="ABC transporter" evidence="14">
    <location>
        <begin position="587"/>
        <end position="813"/>
    </location>
</feature>
<dbReference type="CDD" id="cd18580">
    <property type="entry name" value="ABC_6TM_ABCC_D2"/>
    <property type="match status" value="1"/>
</dbReference>
<evidence type="ECO:0000313" key="17">
    <source>
        <dbReference type="Proteomes" id="UP000188354"/>
    </source>
</evidence>
<dbReference type="CDD" id="cd03250">
    <property type="entry name" value="ABCC_MRP_domain1"/>
    <property type="match status" value="1"/>
</dbReference>
<dbReference type="FunFam" id="3.40.50.300:FF:000169">
    <property type="entry name" value="ABC transporter C family member 3"/>
    <property type="match status" value="1"/>
</dbReference>
<feature type="transmembrane region" description="Helical" evidence="13">
    <location>
        <begin position="139"/>
        <end position="162"/>
    </location>
</feature>
<dbReference type="GO" id="GO:0005524">
    <property type="term" value="F:ATP binding"/>
    <property type="evidence" value="ECO:0007669"/>
    <property type="project" value="UniProtKB-KW"/>
</dbReference>
<dbReference type="InterPro" id="IPR036640">
    <property type="entry name" value="ABC1_TM_sf"/>
</dbReference>
<feature type="transmembrane region" description="Helical" evidence="13">
    <location>
        <begin position="879"/>
        <end position="901"/>
    </location>
</feature>
<dbReference type="FunFam" id="3.40.50.300:FF:000973">
    <property type="entry name" value="Multidrug resistance-associated protein 4"/>
    <property type="match status" value="1"/>
</dbReference>
<comment type="catalytic activity">
    <reaction evidence="12">
        <text>ATP + H2O + xenobioticSide 1 = ADP + phosphate + xenobioticSide 2.</text>
        <dbReference type="EC" id="7.6.2.2"/>
    </reaction>
</comment>
<evidence type="ECO:0000256" key="3">
    <source>
        <dbReference type="ARBA" id="ARBA00012191"/>
    </source>
</evidence>
<evidence type="ECO:0000256" key="4">
    <source>
        <dbReference type="ARBA" id="ARBA00022448"/>
    </source>
</evidence>
<feature type="transmembrane region" description="Helical" evidence="13">
    <location>
        <begin position="45"/>
        <end position="65"/>
    </location>
</feature>
<gene>
    <name evidence="16" type="ORF">TanjilG_09107</name>
</gene>
<keyword evidence="17" id="KW-1185">Reference proteome</keyword>
<evidence type="ECO:0000256" key="7">
    <source>
        <dbReference type="ARBA" id="ARBA00022741"/>
    </source>
</evidence>
<name>A0A4P1R3I0_LUPAN</name>
<feature type="transmembrane region" description="Helical" evidence="13">
    <location>
        <begin position="6"/>
        <end position="25"/>
    </location>
</feature>
<evidence type="ECO:0000256" key="12">
    <source>
        <dbReference type="ARBA" id="ARBA00034018"/>
    </source>
</evidence>
<feature type="domain" description="ABC transporter" evidence="14">
    <location>
        <begin position="1200"/>
        <end position="1434"/>
    </location>
</feature>
<keyword evidence="7" id="KW-0547">Nucleotide-binding</keyword>
<dbReference type="PANTHER" id="PTHR24223">
    <property type="entry name" value="ATP-BINDING CASSETTE SUB-FAMILY C"/>
    <property type="match status" value="1"/>
</dbReference>
<evidence type="ECO:0000256" key="2">
    <source>
        <dbReference type="ARBA" id="ARBA00009726"/>
    </source>
</evidence>
<protein>
    <recommendedName>
        <fullName evidence="3">ABC-type xenobiotic transporter</fullName>
        <ecNumber evidence="3">7.6.2.2</ecNumber>
    </recommendedName>
</protein>
<dbReference type="InterPro" id="IPR003439">
    <property type="entry name" value="ABC_transporter-like_ATP-bd"/>
</dbReference>
<dbReference type="CDD" id="cd03244">
    <property type="entry name" value="ABCC_MRP_domain2"/>
    <property type="match status" value="1"/>
</dbReference>
<dbReference type="PROSITE" id="PS50929">
    <property type="entry name" value="ABC_TM1F"/>
    <property type="match status" value="2"/>
</dbReference>